<dbReference type="PANTHER" id="PTHR10851">
    <property type="entry name" value="PYRIDOXINE-5-PHOSPHATE OXIDASE"/>
    <property type="match status" value="1"/>
</dbReference>
<comment type="similarity">
    <text evidence="2">Belongs to the pyridoxamine 5'-phosphate oxidase family.</text>
</comment>
<evidence type="ECO:0000259" key="7">
    <source>
        <dbReference type="Pfam" id="PF10590"/>
    </source>
</evidence>
<gene>
    <name evidence="8" type="ORF">J2X07_000640</name>
</gene>
<dbReference type="InterPro" id="IPR012349">
    <property type="entry name" value="Split_barrel_FMN-bd"/>
</dbReference>
<dbReference type="InterPro" id="IPR019740">
    <property type="entry name" value="Pyridox_Oxase_CS"/>
</dbReference>
<keyword evidence="4" id="KW-0288">FMN</keyword>
<evidence type="ECO:0000256" key="5">
    <source>
        <dbReference type="ARBA" id="ARBA00023002"/>
    </source>
</evidence>
<dbReference type="PIRSF" id="PIRSF000190">
    <property type="entry name" value="Pyd_amn-ph_oxd"/>
    <property type="match status" value="1"/>
</dbReference>
<organism evidence="8 9">
    <name type="scientific">Fictibacillus barbaricus</name>
    <dbReference type="NCBI Taxonomy" id="182136"/>
    <lineage>
        <taxon>Bacteria</taxon>
        <taxon>Bacillati</taxon>
        <taxon>Bacillota</taxon>
        <taxon>Bacilli</taxon>
        <taxon>Bacillales</taxon>
        <taxon>Fictibacillaceae</taxon>
        <taxon>Fictibacillus</taxon>
    </lineage>
</organism>
<sequence length="217" mass="25282">MYDIRQMIRKSKSLSGPFPSFNINEVPESPYELFLEWFGDAVDQGVHEPHAMTLSTTDQNGFPDARVLIIKDVDQDGWYFASSSKSAKGKQMELNPKVALTFYWSLVGRQVRIRGKAFKMKKEMSANDFLNRGMIARAIALLDKQSSVLNDPLEFEEQLTKEIIHLQQEPNTISPSWTLYRVQAKEVEFWQADKDRKHTRLQYTFDRDKWVTNLLWA</sequence>
<feature type="domain" description="Pyridoxine 5'-phosphate oxidase dimerisation C-terminal" evidence="7">
    <location>
        <begin position="177"/>
        <end position="216"/>
    </location>
</feature>
<evidence type="ECO:0000259" key="6">
    <source>
        <dbReference type="Pfam" id="PF01243"/>
    </source>
</evidence>
<dbReference type="EMBL" id="JAVDWA010000001">
    <property type="protein sequence ID" value="MDR7071665.1"/>
    <property type="molecule type" value="Genomic_DNA"/>
</dbReference>
<reference evidence="8 9" key="1">
    <citation type="submission" date="2023-07" db="EMBL/GenBank/DDBJ databases">
        <title>Sorghum-associated microbial communities from plants grown in Nebraska, USA.</title>
        <authorList>
            <person name="Schachtman D."/>
        </authorList>
    </citation>
    <scope>NUCLEOTIDE SEQUENCE [LARGE SCALE GENOMIC DNA]</scope>
    <source>
        <strain evidence="8 9">BE211</strain>
    </source>
</reference>
<dbReference type="InterPro" id="IPR000659">
    <property type="entry name" value="Pyridox_Oxase"/>
</dbReference>
<accession>A0ABU1TWS4</accession>
<dbReference type="InterPro" id="IPR011576">
    <property type="entry name" value="Pyridox_Oxase_N"/>
</dbReference>
<protein>
    <submittedName>
        <fullName evidence="8">Pyridoxamine 5'-phosphate oxidase</fullName>
        <ecNumber evidence="8">1.4.3.5</ecNumber>
    </submittedName>
</protein>
<keyword evidence="3" id="KW-0285">Flavoprotein</keyword>
<dbReference type="SUPFAM" id="SSF50475">
    <property type="entry name" value="FMN-binding split barrel"/>
    <property type="match status" value="1"/>
</dbReference>
<evidence type="ECO:0000313" key="8">
    <source>
        <dbReference type="EMBL" id="MDR7071665.1"/>
    </source>
</evidence>
<dbReference type="Proteomes" id="UP001258181">
    <property type="component" value="Unassembled WGS sequence"/>
</dbReference>
<evidence type="ECO:0000313" key="9">
    <source>
        <dbReference type="Proteomes" id="UP001258181"/>
    </source>
</evidence>
<evidence type="ECO:0000256" key="1">
    <source>
        <dbReference type="ARBA" id="ARBA00001917"/>
    </source>
</evidence>
<dbReference type="PROSITE" id="PS01064">
    <property type="entry name" value="PYRIDOX_OXIDASE"/>
    <property type="match status" value="1"/>
</dbReference>
<dbReference type="NCBIfam" id="NF004231">
    <property type="entry name" value="PRK05679.1"/>
    <property type="match status" value="1"/>
</dbReference>
<dbReference type="PANTHER" id="PTHR10851:SF0">
    <property type="entry name" value="PYRIDOXINE-5'-PHOSPHATE OXIDASE"/>
    <property type="match status" value="1"/>
</dbReference>
<keyword evidence="5 8" id="KW-0560">Oxidoreductase</keyword>
<comment type="cofactor">
    <cofactor evidence="1">
        <name>FMN</name>
        <dbReference type="ChEBI" id="CHEBI:58210"/>
    </cofactor>
</comment>
<keyword evidence="9" id="KW-1185">Reference proteome</keyword>
<evidence type="ECO:0000256" key="4">
    <source>
        <dbReference type="ARBA" id="ARBA00022643"/>
    </source>
</evidence>
<dbReference type="Gene3D" id="2.30.110.10">
    <property type="entry name" value="Electron Transport, Fmn-binding Protein, Chain A"/>
    <property type="match status" value="1"/>
</dbReference>
<name>A0ABU1TWS4_9BACL</name>
<evidence type="ECO:0000256" key="2">
    <source>
        <dbReference type="ARBA" id="ARBA00007301"/>
    </source>
</evidence>
<feature type="domain" description="Pyridoxamine 5'-phosphate oxidase N-terminal" evidence="6">
    <location>
        <begin position="40"/>
        <end position="150"/>
    </location>
</feature>
<dbReference type="Pfam" id="PF10590">
    <property type="entry name" value="PNP_phzG_C"/>
    <property type="match status" value="1"/>
</dbReference>
<comment type="caution">
    <text evidence="8">The sequence shown here is derived from an EMBL/GenBank/DDBJ whole genome shotgun (WGS) entry which is preliminary data.</text>
</comment>
<evidence type="ECO:0000256" key="3">
    <source>
        <dbReference type="ARBA" id="ARBA00022630"/>
    </source>
</evidence>
<dbReference type="RefSeq" id="WP_310256337.1">
    <property type="nucleotide sequence ID" value="NZ_JAVDWA010000001.1"/>
</dbReference>
<dbReference type="InterPro" id="IPR019576">
    <property type="entry name" value="Pyridoxamine_oxidase_dimer_C"/>
</dbReference>
<proteinExistence type="inferred from homology"/>
<dbReference type="GO" id="GO:0004733">
    <property type="term" value="F:pyridoxamine phosphate oxidase activity"/>
    <property type="evidence" value="ECO:0007669"/>
    <property type="project" value="UniProtKB-EC"/>
</dbReference>
<dbReference type="Pfam" id="PF01243">
    <property type="entry name" value="PNPOx_N"/>
    <property type="match status" value="1"/>
</dbReference>
<dbReference type="EC" id="1.4.3.5" evidence="8"/>